<feature type="compositionally biased region" description="Basic and acidic residues" evidence="7">
    <location>
        <begin position="1009"/>
        <end position="1019"/>
    </location>
</feature>
<organism evidence="11 12">
    <name type="scientific">Thanatephorus cucumeris (strain AG1-IB / isolate 7/3/14)</name>
    <name type="common">Lettuce bottom rot fungus</name>
    <name type="synonym">Rhizoctonia solani</name>
    <dbReference type="NCBI Taxonomy" id="1108050"/>
    <lineage>
        <taxon>Eukaryota</taxon>
        <taxon>Fungi</taxon>
        <taxon>Dikarya</taxon>
        <taxon>Basidiomycota</taxon>
        <taxon>Agaricomycotina</taxon>
        <taxon>Agaricomycetes</taxon>
        <taxon>Cantharellales</taxon>
        <taxon>Ceratobasidiaceae</taxon>
        <taxon>Rhizoctonia</taxon>
        <taxon>Rhizoctonia solani AG-1</taxon>
    </lineage>
</organism>
<feature type="region of interest" description="Disordered" evidence="7">
    <location>
        <begin position="1009"/>
        <end position="1051"/>
    </location>
</feature>
<proteinExistence type="predicted"/>
<evidence type="ECO:0000259" key="10">
    <source>
        <dbReference type="Pfam" id="PF12922"/>
    </source>
</evidence>
<dbReference type="GO" id="GO:0000779">
    <property type="term" value="C:condensed chromosome, centromeric region"/>
    <property type="evidence" value="ECO:0007669"/>
    <property type="project" value="TreeGrafter"/>
</dbReference>
<dbReference type="Pfam" id="PF12922">
    <property type="entry name" value="Cnd1_N"/>
    <property type="match status" value="1"/>
</dbReference>
<dbReference type="EMBL" id="CAOJ01016763">
    <property type="protein sequence ID" value="CCO37092.1"/>
    <property type="molecule type" value="Genomic_DNA"/>
</dbReference>
<dbReference type="InterPro" id="IPR032682">
    <property type="entry name" value="Cnd1_C"/>
</dbReference>
<dbReference type="Proteomes" id="UP000012065">
    <property type="component" value="Unassembled WGS sequence"/>
</dbReference>
<evidence type="ECO:0000256" key="1">
    <source>
        <dbReference type="ARBA" id="ARBA00004123"/>
    </source>
</evidence>
<feature type="compositionally biased region" description="Acidic residues" evidence="7">
    <location>
        <begin position="1383"/>
        <end position="1395"/>
    </location>
</feature>
<evidence type="ECO:0000256" key="5">
    <source>
        <dbReference type="ARBA" id="ARBA00023242"/>
    </source>
</evidence>
<evidence type="ECO:0000259" key="9">
    <source>
        <dbReference type="Pfam" id="PF12770"/>
    </source>
</evidence>
<evidence type="ECO:0000256" key="3">
    <source>
        <dbReference type="ARBA" id="ARBA00022776"/>
    </source>
</evidence>
<feature type="compositionally biased region" description="Basic and acidic residues" evidence="7">
    <location>
        <begin position="1813"/>
        <end position="1829"/>
    </location>
</feature>
<dbReference type="InterPro" id="IPR011989">
    <property type="entry name" value="ARM-like"/>
</dbReference>
<feature type="region of interest" description="Disordered" evidence="7">
    <location>
        <begin position="1813"/>
        <end position="1854"/>
    </location>
</feature>
<evidence type="ECO:0000259" key="8">
    <source>
        <dbReference type="Pfam" id="PF12717"/>
    </source>
</evidence>
<feature type="domain" description="Condensin complex subunit 1 N-terminal" evidence="10">
    <location>
        <begin position="609"/>
        <end position="776"/>
    </location>
</feature>
<dbReference type="Pfam" id="PF20168">
    <property type="entry name" value="PDS5"/>
    <property type="match status" value="1"/>
</dbReference>
<dbReference type="GO" id="GO:0005634">
    <property type="term" value="C:nucleus"/>
    <property type="evidence" value="ECO:0007669"/>
    <property type="project" value="UniProtKB-SubCell"/>
</dbReference>
<reference evidence="11 12" key="1">
    <citation type="journal article" date="2013" name="J. Biotechnol.">
        <title>Establishment and interpretation of the genome sequence of the phytopathogenic fungus Rhizoctonia solani AG1-IB isolate 7/3/14.</title>
        <authorList>
            <person name="Wibberg D.W."/>
            <person name="Jelonek L.J."/>
            <person name="Rupp O.R."/>
            <person name="Hennig M.H."/>
            <person name="Eikmeyer F.E."/>
            <person name="Goesmann A.G."/>
            <person name="Hartmann A.H."/>
            <person name="Borriss R.B."/>
            <person name="Grosch R.G."/>
            <person name="Puehler A.P."/>
            <person name="Schlueter A.S."/>
        </authorList>
    </citation>
    <scope>NUCLEOTIDE SEQUENCE [LARGE SCALE GENOMIC DNA]</scope>
    <source>
        <strain evidence="12">AG1-IB / isolate 7/3/14</strain>
    </source>
</reference>
<keyword evidence="3" id="KW-0498">Mitosis</keyword>
<dbReference type="GO" id="GO:0010032">
    <property type="term" value="P:meiotic chromosome condensation"/>
    <property type="evidence" value="ECO:0007669"/>
    <property type="project" value="TreeGrafter"/>
</dbReference>
<comment type="subcellular location">
    <subcellularLocation>
        <location evidence="1">Nucleus</location>
    </subcellularLocation>
</comment>
<dbReference type="InterPro" id="IPR024324">
    <property type="entry name" value="Condensin_cplx_su1_N"/>
</dbReference>
<protein>
    <submittedName>
        <fullName evidence="11">CPD16201 protein</fullName>
    </submittedName>
</protein>
<sequence>MQNSRARPDSSRTSRFYKRTKDPSHLASSLDLFRQSSQLLNGAPRDVFSYVLIWTNLASEYPHLNPVEAFRAAIDLLPRFIWLGATTAQRYQDLALADNVALRAASAAIQSSSYDLALEWLEHARCVVWNQTLMLRSPVDTLVLSHPDLASRLQSVSQQLHHASSGSSAFTSVTDTPEHRHLLAREYEKLLAEVRSVPEFEDFLRPTKVQGLKRAARHGPIVVINCYKAQCDALLVLPSHDHIAHIALSDFTEDKARHARSEIEKLLDKKGLRERGFKIKGGCQREPDPDIGPVLADLWNNVVKPVLDYLGYMNNEPTDDLPHITWCPTGALTFLPLHAAGDYEQPGCRVFDHVISSYTPTLSALLASTPTELSRTPRVLAISQAATSGYSRLPGTVMELEHIRTHAQDKAEYTQLIGRGATPASVLDAMEQHDWVHLACHAQQNVVDSTKSGFYLHDGTLDLAAITQRSFRNKGLAFLSACQTAKGDEKLPDEAIHLASGMLMAGYPSVIASMWSVMDKDAPFVADRVYAQLMKDGKVGNGEAGKALHYAVAGLRERVGVKEFGRFVTNNLAGAVESVADNHEALSDPEVFDVYRSLLKYPENLSGGHLSKMLDSLLSGLQSEANATSNDIDADDLESFSHHRTTLEMYAFLLHWFCVTADKQGSKDEDNAAATKPKRGKGKAAGGKRATSSRTETWSWAEAARQTLSVVSKILKIKSGRLWVSTPERRAFIDTLTRPAYTITESEALMKDEVIRINVYKVICAAVKHHDHAQSAQTLIMQSVQLHEHLSEPMAEVLSILGRDYDYPQLTEAIMRELGNKTFNAQDTKTPRSFSKFLLRLTTEVPRLILTQFPLIQNHIDSESYTMRMALVEIVGLLIKEVAEDELFEKERKEKRLNSLFSTLIARFMDASTYVRARLLATLIKLCELPNKFPTQRLRMTVAVICALKDRASTVRKNAVALLTKLILTHPYALIHGGPLNKEEWEAGHARVCKDLQALGEAELERIEAEAEATETKEEQEGDEMEVDEEEEGDDEEENGGRKKVKKVKKEKPSAPALDLTNITEDQLQGNDGARLRLTKRYYADALNFIQHIELAMESVEELLTSTYRSETLEAIEFFRVCHDYEIKAAAKGIRNMIHLIWSKDTGGNPDEDKEVKGVRLRLIECYRHIYFDPRAGLDPKSQINRVAKNMIELTYNSTVAELTSLEELMRTMAEDNQIHPDAINKLWQVYSTDKDIPKAQRRGAIVVLGMVAVAKPKVVTERIDTLLHVGLGPLGKEDLVLARYTCVALQRVSGSHKKVKGSLEDKSTRLPMTNVVFTRLSDAIEQPSSSKEWFGMAEQAINTIYQLGEQPDTLCSELIKTLTRRVFAPPAKSTPNPVNKDEDAEMADGDEDGETTVQAPEPTQDPAVPEPSQPAKSGDIGNAFHLSQLVFVVGHVALKHIVHLELVEREWKRRKDEAAKGMRLIASTVGCWTDPILTAEKKPVKGSKAAVAAATDDIEQVAGNAEDDIGDMISQIREQELLTGPKSLLTLYGPMIKEICGTPKTYKNQILRMASTLALSKLMCVSSKYCEDNLMLLFKLMQASRNPIVRSNIIIALGDVAICFNNMIDENSDRLYDGLSDPDLTVKKNTLMVLTHLILNGMIKVKGQLGEMAKCLEDEDKRIADLAKLFFQELSTKDNAIYNNLPDVISHLSVGEHSVPEEAFQSTMSYIFKFIEKEKQAETIVEKLCQRFRSAPEERQWRDIAFCLSMLPYKSERSVKKLIEGLPFYQDKLHEETVFMRFNEILTKARQNKSPNKPDTELNEFEAILTEHKNKGEQDNELAKRTEHNVAVAQKRATKRSARKKQKSAHDGD</sequence>
<dbReference type="InterPro" id="IPR024983">
    <property type="entry name" value="CHAT_dom"/>
</dbReference>
<accession>M5CH18</accession>
<keyword evidence="4" id="KW-0226">DNA condensation</keyword>
<dbReference type="Pfam" id="PF12770">
    <property type="entry name" value="CHAT"/>
    <property type="match status" value="1"/>
</dbReference>
<dbReference type="InterPro" id="IPR016024">
    <property type="entry name" value="ARM-type_fold"/>
</dbReference>
<keyword evidence="5" id="KW-0539">Nucleus</keyword>
<evidence type="ECO:0000313" key="11">
    <source>
        <dbReference type="EMBL" id="CCO37092.1"/>
    </source>
</evidence>
<evidence type="ECO:0000256" key="7">
    <source>
        <dbReference type="SAM" id="MobiDB-lite"/>
    </source>
</evidence>
<evidence type="ECO:0000256" key="2">
    <source>
        <dbReference type="ARBA" id="ARBA00022618"/>
    </source>
</evidence>
<feature type="domain" description="Condensin complex subunit 1 C-terminal" evidence="8">
    <location>
        <begin position="1589"/>
        <end position="1750"/>
    </location>
</feature>
<dbReference type="SUPFAM" id="SSF48371">
    <property type="entry name" value="ARM repeat"/>
    <property type="match status" value="1"/>
</dbReference>
<feature type="compositionally biased region" description="Acidic residues" evidence="7">
    <location>
        <begin position="1020"/>
        <end position="1038"/>
    </location>
</feature>
<name>M5CH18_THACB</name>
<dbReference type="Pfam" id="PF12717">
    <property type="entry name" value="Cnd1"/>
    <property type="match status" value="1"/>
</dbReference>
<dbReference type="GO" id="GO:0042393">
    <property type="term" value="F:histone binding"/>
    <property type="evidence" value="ECO:0007669"/>
    <property type="project" value="TreeGrafter"/>
</dbReference>
<gene>
    <name evidence="11" type="primary">CPD16201</name>
    <name evidence="11" type="ORF">BN14_11243</name>
</gene>
<evidence type="ECO:0000256" key="6">
    <source>
        <dbReference type="ARBA" id="ARBA00023306"/>
    </source>
</evidence>
<dbReference type="HOGENOM" id="CLU_236804_0_0_1"/>
<dbReference type="GO" id="GO:0000796">
    <property type="term" value="C:condensin complex"/>
    <property type="evidence" value="ECO:0007669"/>
    <property type="project" value="TreeGrafter"/>
</dbReference>
<keyword evidence="6" id="KW-0131">Cell cycle</keyword>
<dbReference type="GO" id="GO:0051301">
    <property type="term" value="P:cell division"/>
    <property type="evidence" value="ECO:0007669"/>
    <property type="project" value="UniProtKB-KW"/>
</dbReference>
<dbReference type="PANTHER" id="PTHR14222:SF2">
    <property type="entry name" value="CONDENSIN COMPLEX SUBUNIT 1"/>
    <property type="match status" value="1"/>
</dbReference>
<evidence type="ECO:0000313" key="12">
    <source>
        <dbReference type="Proteomes" id="UP000012065"/>
    </source>
</evidence>
<feature type="region of interest" description="Disordered" evidence="7">
    <location>
        <begin position="1370"/>
        <end position="1420"/>
    </location>
</feature>
<dbReference type="PANTHER" id="PTHR14222">
    <property type="entry name" value="CONDENSIN"/>
    <property type="match status" value="1"/>
</dbReference>
<feature type="domain" description="CHAT" evidence="9">
    <location>
        <begin position="294"/>
        <end position="552"/>
    </location>
</feature>
<dbReference type="GO" id="GO:0007076">
    <property type="term" value="P:mitotic chromosome condensation"/>
    <property type="evidence" value="ECO:0007669"/>
    <property type="project" value="InterPro"/>
</dbReference>
<dbReference type="InterPro" id="IPR026971">
    <property type="entry name" value="CND1/NCAPD3"/>
</dbReference>
<comment type="caution">
    <text evidence="11">The sequence shown here is derived from an EMBL/GenBank/DDBJ whole genome shotgun (WGS) entry which is preliminary data.</text>
</comment>
<feature type="region of interest" description="Disordered" evidence="7">
    <location>
        <begin position="667"/>
        <end position="696"/>
    </location>
</feature>
<feature type="compositionally biased region" description="Basic residues" evidence="7">
    <location>
        <begin position="1837"/>
        <end position="1848"/>
    </location>
</feature>
<dbReference type="Gene3D" id="1.25.10.10">
    <property type="entry name" value="Leucine-rich Repeat Variant"/>
    <property type="match status" value="2"/>
</dbReference>
<evidence type="ECO:0000256" key="4">
    <source>
        <dbReference type="ARBA" id="ARBA00023067"/>
    </source>
</evidence>
<keyword evidence="2" id="KW-0132">Cell division</keyword>